<sequence length="51" mass="6171">FISNQPKLNQRHVKWVEYLQNYNFSIKHKKGHANKVVDALRRRVLVVQELQ</sequence>
<organism evidence="1 2">
    <name type="scientific">Taxus chinensis</name>
    <name type="common">Chinese yew</name>
    <name type="synonym">Taxus wallichiana var. chinensis</name>
    <dbReference type="NCBI Taxonomy" id="29808"/>
    <lineage>
        <taxon>Eukaryota</taxon>
        <taxon>Viridiplantae</taxon>
        <taxon>Streptophyta</taxon>
        <taxon>Embryophyta</taxon>
        <taxon>Tracheophyta</taxon>
        <taxon>Spermatophyta</taxon>
        <taxon>Pinopsida</taxon>
        <taxon>Pinidae</taxon>
        <taxon>Conifers II</taxon>
        <taxon>Cupressales</taxon>
        <taxon>Taxaceae</taxon>
        <taxon>Taxus</taxon>
    </lineage>
</organism>
<dbReference type="AlphaFoldDB" id="A0AA38GMK4"/>
<name>A0AA38GMK4_TAXCH</name>
<evidence type="ECO:0000313" key="2">
    <source>
        <dbReference type="Proteomes" id="UP000824469"/>
    </source>
</evidence>
<comment type="caution">
    <text evidence="1">The sequence shown here is derived from an EMBL/GenBank/DDBJ whole genome shotgun (WGS) entry which is preliminary data.</text>
</comment>
<gene>
    <name evidence="1" type="ORF">KI387_005005</name>
</gene>
<feature type="non-terminal residue" evidence="1">
    <location>
        <position position="51"/>
    </location>
</feature>
<accession>A0AA38GMK4</accession>
<proteinExistence type="predicted"/>
<dbReference type="Proteomes" id="UP000824469">
    <property type="component" value="Unassembled WGS sequence"/>
</dbReference>
<reference evidence="1 2" key="1">
    <citation type="journal article" date="2021" name="Nat. Plants">
        <title>The Taxus genome provides insights into paclitaxel biosynthesis.</title>
        <authorList>
            <person name="Xiong X."/>
            <person name="Gou J."/>
            <person name="Liao Q."/>
            <person name="Li Y."/>
            <person name="Zhou Q."/>
            <person name="Bi G."/>
            <person name="Li C."/>
            <person name="Du R."/>
            <person name="Wang X."/>
            <person name="Sun T."/>
            <person name="Guo L."/>
            <person name="Liang H."/>
            <person name="Lu P."/>
            <person name="Wu Y."/>
            <person name="Zhang Z."/>
            <person name="Ro D.K."/>
            <person name="Shang Y."/>
            <person name="Huang S."/>
            <person name="Yan J."/>
        </authorList>
    </citation>
    <scope>NUCLEOTIDE SEQUENCE [LARGE SCALE GENOMIC DNA]</scope>
    <source>
        <strain evidence="1">Ta-2019</strain>
    </source>
</reference>
<protein>
    <recommendedName>
        <fullName evidence="3">Reverse transcriptase RNase H-like domain-containing protein</fullName>
    </recommendedName>
</protein>
<evidence type="ECO:0000313" key="1">
    <source>
        <dbReference type="EMBL" id="KAH9324827.1"/>
    </source>
</evidence>
<keyword evidence="2" id="KW-1185">Reference proteome</keyword>
<feature type="non-terminal residue" evidence="1">
    <location>
        <position position="1"/>
    </location>
</feature>
<evidence type="ECO:0008006" key="3">
    <source>
        <dbReference type="Google" id="ProtNLM"/>
    </source>
</evidence>
<dbReference type="EMBL" id="JAHRHJ020000002">
    <property type="protein sequence ID" value="KAH9324827.1"/>
    <property type="molecule type" value="Genomic_DNA"/>
</dbReference>